<feature type="transmembrane region" description="Helical" evidence="10">
    <location>
        <begin position="83"/>
        <end position="109"/>
    </location>
</feature>
<keyword evidence="2" id="KW-0813">Transport</keyword>
<dbReference type="Pfam" id="PF01554">
    <property type="entry name" value="MatE"/>
    <property type="match status" value="2"/>
</dbReference>
<evidence type="ECO:0000256" key="2">
    <source>
        <dbReference type="ARBA" id="ARBA00022448"/>
    </source>
</evidence>
<evidence type="ECO:0000313" key="13">
    <source>
        <dbReference type="Proteomes" id="UP000644441"/>
    </source>
</evidence>
<evidence type="ECO:0000256" key="6">
    <source>
        <dbReference type="ARBA" id="ARBA00022989"/>
    </source>
</evidence>
<name>A0ABS0AHK8_9GAMM</name>
<feature type="transmembrane region" description="Helical" evidence="10">
    <location>
        <begin position="48"/>
        <end position="71"/>
    </location>
</feature>
<dbReference type="RefSeq" id="WP_194856280.1">
    <property type="nucleotide sequence ID" value="NZ_ARXR01000019.1"/>
</dbReference>
<evidence type="ECO:0000256" key="3">
    <source>
        <dbReference type="ARBA" id="ARBA00022449"/>
    </source>
</evidence>
<keyword evidence="6 10" id="KW-1133">Transmembrane helix</keyword>
<evidence type="ECO:0000256" key="10">
    <source>
        <dbReference type="SAM" id="Phobius"/>
    </source>
</evidence>
<organism evidence="12 13">
    <name type="scientific">Alloalcanivorax venustensis ISO4</name>
    <dbReference type="NCBI Taxonomy" id="1177184"/>
    <lineage>
        <taxon>Bacteria</taxon>
        <taxon>Pseudomonadati</taxon>
        <taxon>Pseudomonadota</taxon>
        <taxon>Gammaproteobacteria</taxon>
        <taxon>Oceanospirillales</taxon>
        <taxon>Alcanivoracaceae</taxon>
        <taxon>Alloalcanivorax</taxon>
    </lineage>
</organism>
<dbReference type="InterPro" id="IPR002528">
    <property type="entry name" value="MATE_fam"/>
</dbReference>
<proteinExistence type="predicted"/>
<evidence type="ECO:0000313" key="12">
    <source>
        <dbReference type="EMBL" id="MBF5053613.1"/>
    </source>
</evidence>
<feature type="transmembrane region" description="Helical" evidence="10">
    <location>
        <begin position="233"/>
        <end position="258"/>
    </location>
</feature>
<feature type="transmembrane region" description="Helical" evidence="10">
    <location>
        <begin position="381"/>
        <end position="401"/>
    </location>
</feature>
<feature type="signal peptide" evidence="11">
    <location>
        <begin position="1"/>
        <end position="22"/>
    </location>
</feature>
<dbReference type="PANTHER" id="PTHR43298">
    <property type="entry name" value="MULTIDRUG RESISTANCE PROTEIN NORM-RELATED"/>
    <property type="match status" value="1"/>
</dbReference>
<dbReference type="InterPro" id="IPR048279">
    <property type="entry name" value="MdtK-like"/>
</dbReference>
<sequence>MLNLSRSRRILALALPIMAAMASQSLMNLVDAAMVGSLGGEALAGVGLGGYASFIAISMVIGLGAGVQAMVARRKGERDRANYAVPLNAGLVLGLAFAIPISVIFALASAPMMAFLAPTAGVAEVGSDYFDMRLLSVWAVAMNFSYRGYWNGINRSGVYMRTLVITHVANVIFSYGLIFGAWGLPALGGAGAGLGTSLALYLGSALYLLQTWRAAREHGFLRARPSRATLRNILRISLPNGVQQFFFATGLTVLFWIIGRVGADEVAVAHILITLILFLILPAIGLGLSAASLVGQALGRRDADDAYRWGWDVTRLAVSLLFVLALPMWLVPDLILGLFLKQPALVELGRAPLMITGLAICLDGVAIIFTQALLGAGAARSVMVVTLAVQWFFFLPLAYIIGPVLGYGLLGIWLAQAFQRLITSLLLSGLWIKRGWAHIEL</sequence>
<keyword evidence="7" id="KW-0406">Ion transport</keyword>
<dbReference type="Proteomes" id="UP000644441">
    <property type="component" value="Unassembled WGS sequence"/>
</dbReference>
<feature type="transmembrane region" description="Helical" evidence="10">
    <location>
        <begin position="190"/>
        <end position="212"/>
    </location>
</feature>
<dbReference type="PANTHER" id="PTHR43298:SF2">
    <property type="entry name" value="FMN_FAD EXPORTER YEEO-RELATED"/>
    <property type="match status" value="1"/>
</dbReference>
<comment type="subcellular location">
    <subcellularLocation>
        <location evidence="1">Cell inner membrane</location>
        <topology evidence="1">Multi-pass membrane protein</topology>
    </subcellularLocation>
</comment>
<dbReference type="EMBL" id="ARXR01000019">
    <property type="protein sequence ID" value="MBF5053613.1"/>
    <property type="molecule type" value="Genomic_DNA"/>
</dbReference>
<feature type="chain" id="PRO_5045996861" description="Multidrug-efflux transporter" evidence="11">
    <location>
        <begin position="23"/>
        <end position="441"/>
    </location>
</feature>
<keyword evidence="3" id="KW-0050">Antiport</keyword>
<dbReference type="InterPro" id="IPR050222">
    <property type="entry name" value="MATE_MdtK"/>
</dbReference>
<feature type="transmembrane region" description="Helical" evidence="10">
    <location>
        <begin position="407"/>
        <end position="432"/>
    </location>
</feature>
<dbReference type="GeneID" id="99766855"/>
<keyword evidence="5 10" id="KW-0812">Transmembrane</keyword>
<protein>
    <recommendedName>
        <fullName evidence="9">Multidrug-efflux transporter</fullName>
    </recommendedName>
</protein>
<evidence type="ECO:0000256" key="4">
    <source>
        <dbReference type="ARBA" id="ARBA00022475"/>
    </source>
</evidence>
<keyword evidence="13" id="KW-1185">Reference proteome</keyword>
<feature type="transmembrane region" description="Helical" evidence="10">
    <location>
        <begin position="270"/>
        <end position="295"/>
    </location>
</feature>
<gene>
    <name evidence="12" type="ORF">ISO4_02215</name>
</gene>
<keyword evidence="8 10" id="KW-0472">Membrane</keyword>
<comment type="caution">
    <text evidence="12">The sequence shown here is derived from an EMBL/GenBank/DDBJ whole genome shotgun (WGS) entry which is preliminary data.</text>
</comment>
<dbReference type="PIRSF" id="PIRSF006603">
    <property type="entry name" value="DinF"/>
    <property type="match status" value="1"/>
</dbReference>
<dbReference type="NCBIfam" id="TIGR00797">
    <property type="entry name" value="matE"/>
    <property type="match status" value="1"/>
</dbReference>
<accession>A0ABS0AHK8</accession>
<reference evidence="12 13" key="1">
    <citation type="submission" date="2012-09" db="EMBL/GenBank/DDBJ databases">
        <title>Genome Sequence of alkane-degrading Bacterium Alcanivorax venustensis ISO4.</title>
        <authorList>
            <person name="Lai Q."/>
            <person name="Shao Z."/>
        </authorList>
    </citation>
    <scope>NUCLEOTIDE SEQUENCE [LARGE SCALE GENOMIC DNA]</scope>
    <source>
        <strain evidence="12 13">ISO4</strain>
    </source>
</reference>
<evidence type="ECO:0000256" key="9">
    <source>
        <dbReference type="ARBA" id="ARBA00031636"/>
    </source>
</evidence>
<dbReference type="CDD" id="cd13133">
    <property type="entry name" value="MATE_like_7"/>
    <property type="match status" value="1"/>
</dbReference>
<feature type="transmembrane region" description="Helical" evidence="10">
    <location>
        <begin position="316"/>
        <end position="340"/>
    </location>
</feature>
<keyword evidence="4" id="KW-1003">Cell membrane</keyword>
<evidence type="ECO:0000256" key="11">
    <source>
        <dbReference type="SAM" id="SignalP"/>
    </source>
</evidence>
<feature type="transmembrane region" description="Helical" evidence="10">
    <location>
        <begin position="352"/>
        <end position="374"/>
    </location>
</feature>
<evidence type="ECO:0000256" key="1">
    <source>
        <dbReference type="ARBA" id="ARBA00004429"/>
    </source>
</evidence>
<evidence type="ECO:0000256" key="7">
    <source>
        <dbReference type="ARBA" id="ARBA00023065"/>
    </source>
</evidence>
<feature type="transmembrane region" description="Helical" evidence="10">
    <location>
        <begin position="129"/>
        <end position="146"/>
    </location>
</feature>
<keyword evidence="11" id="KW-0732">Signal</keyword>
<feature type="transmembrane region" description="Helical" evidence="10">
    <location>
        <begin position="158"/>
        <end position="184"/>
    </location>
</feature>
<evidence type="ECO:0000256" key="5">
    <source>
        <dbReference type="ARBA" id="ARBA00022692"/>
    </source>
</evidence>
<evidence type="ECO:0000256" key="8">
    <source>
        <dbReference type="ARBA" id="ARBA00023136"/>
    </source>
</evidence>